<dbReference type="EMBL" id="KV878126">
    <property type="protein sequence ID" value="OJI98422.1"/>
    <property type="molecule type" value="Genomic_DNA"/>
</dbReference>
<protein>
    <submittedName>
        <fullName evidence="1">Uncharacterized protein</fullName>
    </submittedName>
</protein>
<dbReference type="OrthoDB" id="10591459at2759"/>
<evidence type="ECO:0000313" key="1">
    <source>
        <dbReference type="EMBL" id="OJI98422.1"/>
    </source>
</evidence>
<evidence type="ECO:0000313" key="2">
    <source>
        <dbReference type="Proteomes" id="UP000184073"/>
    </source>
</evidence>
<name>A0A1L9PAD3_ASPVE</name>
<dbReference type="AlphaFoldDB" id="A0A1L9PAD3"/>
<dbReference type="VEuPathDB" id="FungiDB:ASPVEDRAFT_457979"/>
<dbReference type="GeneID" id="63728906"/>
<sequence length="170" mass="18893">MHFSRSSGRQRQSRYPDSWRALSCQVSQSPILNEPVSCQPGGWTDDQVLGTSTRYILVLRSLMCVSPRRLQTDSKDSTITITSSRPPTGPLRHAQFSSGRTQILRLCGSSSVSMKRRQLPFRLPQGGFEVSIVRTLSRFFHFPGFQVCPLCLGISQARASALAPQANHSL</sequence>
<gene>
    <name evidence="1" type="ORF">ASPVEDRAFT_457979</name>
</gene>
<accession>A0A1L9PAD3</accession>
<dbReference type="RefSeq" id="XP_040664185.1">
    <property type="nucleotide sequence ID" value="XM_040813395.1"/>
</dbReference>
<dbReference type="Proteomes" id="UP000184073">
    <property type="component" value="Unassembled WGS sequence"/>
</dbReference>
<proteinExistence type="predicted"/>
<keyword evidence="2" id="KW-1185">Reference proteome</keyword>
<organism evidence="1 2">
    <name type="scientific">Aspergillus versicolor CBS 583.65</name>
    <dbReference type="NCBI Taxonomy" id="1036611"/>
    <lineage>
        <taxon>Eukaryota</taxon>
        <taxon>Fungi</taxon>
        <taxon>Dikarya</taxon>
        <taxon>Ascomycota</taxon>
        <taxon>Pezizomycotina</taxon>
        <taxon>Eurotiomycetes</taxon>
        <taxon>Eurotiomycetidae</taxon>
        <taxon>Eurotiales</taxon>
        <taxon>Aspergillaceae</taxon>
        <taxon>Aspergillus</taxon>
        <taxon>Aspergillus subgen. Nidulantes</taxon>
    </lineage>
</organism>
<reference evidence="2" key="1">
    <citation type="journal article" date="2017" name="Genome Biol.">
        <title>Comparative genomics reveals high biological diversity and specific adaptations in the industrially and medically important fungal genus Aspergillus.</title>
        <authorList>
            <person name="de Vries R.P."/>
            <person name="Riley R."/>
            <person name="Wiebenga A."/>
            <person name="Aguilar-Osorio G."/>
            <person name="Amillis S."/>
            <person name="Uchima C.A."/>
            <person name="Anderluh G."/>
            <person name="Asadollahi M."/>
            <person name="Askin M."/>
            <person name="Barry K."/>
            <person name="Battaglia E."/>
            <person name="Bayram O."/>
            <person name="Benocci T."/>
            <person name="Braus-Stromeyer S.A."/>
            <person name="Caldana C."/>
            <person name="Canovas D."/>
            <person name="Cerqueira G.C."/>
            <person name="Chen F."/>
            <person name="Chen W."/>
            <person name="Choi C."/>
            <person name="Clum A."/>
            <person name="Dos Santos R.A."/>
            <person name="Damasio A.R."/>
            <person name="Diallinas G."/>
            <person name="Emri T."/>
            <person name="Fekete E."/>
            <person name="Flipphi M."/>
            <person name="Freyberg S."/>
            <person name="Gallo A."/>
            <person name="Gournas C."/>
            <person name="Habgood R."/>
            <person name="Hainaut M."/>
            <person name="Harispe M.L."/>
            <person name="Henrissat B."/>
            <person name="Hilden K.S."/>
            <person name="Hope R."/>
            <person name="Hossain A."/>
            <person name="Karabika E."/>
            <person name="Karaffa L."/>
            <person name="Karanyi Z."/>
            <person name="Krasevec N."/>
            <person name="Kuo A."/>
            <person name="Kusch H."/>
            <person name="LaButti K."/>
            <person name="Lagendijk E.L."/>
            <person name="Lapidus A."/>
            <person name="Levasseur A."/>
            <person name="Lindquist E."/>
            <person name="Lipzen A."/>
            <person name="Logrieco A.F."/>
            <person name="MacCabe A."/>
            <person name="Maekelae M.R."/>
            <person name="Malavazi I."/>
            <person name="Melin P."/>
            <person name="Meyer V."/>
            <person name="Mielnichuk N."/>
            <person name="Miskei M."/>
            <person name="Molnar A.P."/>
            <person name="Mule G."/>
            <person name="Ngan C.Y."/>
            <person name="Orejas M."/>
            <person name="Orosz E."/>
            <person name="Ouedraogo J.P."/>
            <person name="Overkamp K.M."/>
            <person name="Park H.-S."/>
            <person name="Perrone G."/>
            <person name="Piumi F."/>
            <person name="Punt P.J."/>
            <person name="Ram A.F."/>
            <person name="Ramon A."/>
            <person name="Rauscher S."/>
            <person name="Record E."/>
            <person name="Riano-Pachon D.M."/>
            <person name="Robert V."/>
            <person name="Roehrig J."/>
            <person name="Ruller R."/>
            <person name="Salamov A."/>
            <person name="Salih N.S."/>
            <person name="Samson R.A."/>
            <person name="Sandor E."/>
            <person name="Sanguinetti M."/>
            <person name="Schuetze T."/>
            <person name="Sepcic K."/>
            <person name="Shelest E."/>
            <person name="Sherlock G."/>
            <person name="Sophianopoulou V."/>
            <person name="Squina F.M."/>
            <person name="Sun H."/>
            <person name="Susca A."/>
            <person name="Todd R.B."/>
            <person name="Tsang A."/>
            <person name="Unkles S.E."/>
            <person name="van de Wiele N."/>
            <person name="van Rossen-Uffink D."/>
            <person name="Oliveira J.V."/>
            <person name="Vesth T.C."/>
            <person name="Visser J."/>
            <person name="Yu J.-H."/>
            <person name="Zhou M."/>
            <person name="Andersen M.R."/>
            <person name="Archer D.B."/>
            <person name="Baker S.E."/>
            <person name="Benoit I."/>
            <person name="Brakhage A.A."/>
            <person name="Braus G.H."/>
            <person name="Fischer R."/>
            <person name="Frisvad J.C."/>
            <person name="Goldman G.H."/>
            <person name="Houbraken J."/>
            <person name="Oakley B."/>
            <person name="Pocsi I."/>
            <person name="Scazzocchio C."/>
            <person name="Seiboth B."/>
            <person name="vanKuyk P.A."/>
            <person name="Wortman J."/>
            <person name="Dyer P.S."/>
            <person name="Grigoriev I.V."/>
        </authorList>
    </citation>
    <scope>NUCLEOTIDE SEQUENCE [LARGE SCALE GENOMIC DNA]</scope>
    <source>
        <strain evidence="2">CBS 583.65</strain>
    </source>
</reference>